<keyword evidence="1" id="KW-0732">Signal</keyword>
<evidence type="ECO:0000256" key="1">
    <source>
        <dbReference type="SAM" id="SignalP"/>
    </source>
</evidence>
<dbReference type="SMART" id="SM00737">
    <property type="entry name" value="ML"/>
    <property type="match status" value="1"/>
</dbReference>
<dbReference type="SUPFAM" id="SSF81296">
    <property type="entry name" value="E set domains"/>
    <property type="match status" value="1"/>
</dbReference>
<dbReference type="Pfam" id="PF02221">
    <property type="entry name" value="E1_DerP2_DerF2"/>
    <property type="match status" value="1"/>
</dbReference>
<evidence type="ECO:0000313" key="4">
    <source>
        <dbReference type="Proteomes" id="UP001642540"/>
    </source>
</evidence>
<comment type="caution">
    <text evidence="3">The sequence shown here is derived from an EMBL/GenBank/DDBJ whole genome shotgun (WGS) entry which is preliminary data.</text>
</comment>
<dbReference type="Gene3D" id="2.60.40.770">
    <property type="match status" value="1"/>
</dbReference>
<protein>
    <recommendedName>
        <fullName evidence="2">MD-2-related lipid-recognition domain-containing protein</fullName>
    </recommendedName>
</protein>
<organism evidence="3 4">
    <name type="scientific">Orchesella dallaii</name>
    <dbReference type="NCBI Taxonomy" id="48710"/>
    <lineage>
        <taxon>Eukaryota</taxon>
        <taxon>Metazoa</taxon>
        <taxon>Ecdysozoa</taxon>
        <taxon>Arthropoda</taxon>
        <taxon>Hexapoda</taxon>
        <taxon>Collembola</taxon>
        <taxon>Entomobryomorpha</taxon>
        <taxon>Entomobryoidea</taxon>
        <taxon>Orchesellidae</taxon>
        <taxon>Orchesellinae</taxon>
        <taxon>Orchesella</taxon>
    </lineage>
</organism>
<sequence length="210" mass="23387">MQKLAIKIAISLVVVSLRFPSVPCFNLPGFSWGWGGEGRNYTKMITSPEIVHRYSLEYPFKQCSAGMEGVMTKLFVTPCIGDSRCLLTRGENVTLELEFMSNIPVGGLVGSLSVSFSRWFSPLTLGDPEDLCKSELISCPIQAFVPYRYKTTIYIRPTLPALRPDIQVLIKGDGNRDIACAIVPVAIMGLERENFYSRRVPTTDLMEPVI</sequence>
<dbReference type="InterPro" id="IPR003172">
    <property type="entry name" value="ML_dom"/>
</dbReference>
<reference evidence="3 4" key="1">
    <citation type="submission" date="2024-08" db="EMBL/GenBank/DDBJ databases">
        <authorList>
            <person name="Cucini C."/>
            <person name="Frati F."/>
        </authorList>
    </citation>
    <scope>NUCLEOTIDE SEQUENCE [LARGE SCALE GENOMIC DNA]</scope>
</reference>
<feature type="signal peptide" evidence="1">
    <location>
        <begin position="1"/>
        <end position="24"/>
    </location>
</feature>
<proteinExistence type="predicted"/>
<dbReference type="InterPro" id="IPR014756">
    <property type="entry name" value="Ig_E-set"/>
</dbReference>
<dbReference type="Proteomes" id="UP001642540">
    <property type="component" value="Unassembled WGS sequence"/>
</dbReference>
<dbReference type="EMBL" id="CAXLJM020000027">
    <property type="protein sequence ID" value="CAL8095261.1"/>
    <property type="molecule type" value="Genomic_DNA"/>
</dbReference>
<evidence type="ECO:0000313" key="3">
    <source>
        <dbReference type="EMBL" id="CAL8095261.1"/>
    </source>
</evidence>
<feature type="chain" id="PRO_5046610363" description="MD-2-related lipid-recognition domain-containing protein" evidence="1">
    <location>
        <begin position="25"/>
        <end position="210"/>
    </location>
</feature>
<accession>A0ABP1QDJ6</accession>
<keyword evidence="4" id="KW-1185">Reference proteome</keyword>
<feature type="domain" description="MD-2-related lipid-recognition" evidence="2">
    <location>
        <begin position="60"/>
        <end position="185"/>
    </location>
</feature>
<gene>
    <name evidence="3" type="ORF">ODALV1_LOCUS9021</name>
</gene>
<name>A0ABP1QDJ6_9HEXA</name>
<evidence type="ECO:0000259" key="2">
    <source>
        <dbReference type="SMART" id="SM00737"/>
    </source>
</evidence>